<reference evidence="2" key="1">
    <citation type="submission" date="2017-05" db="EMBL/GenBank/DDBJ databases">
        <title>Complete and WGS of Bordetella genogroups.</title>
        <authorList>
            <person name="Spilker T."/>
            <person name="Lipuma J."/>
        </authorList>
    </citation>
    <scope>NUCLEOTIDE SEQUENCE [LARGE SCALE GENOMIC DNA]</scope>
    <source>
        <strain evidence="2">AU16122</strain>
    </source>
</reference>
<sequence>MARKRAAAQPASAEPRVVLPYDVYAATRFFLATGRTEDEVLARIGLTPAQWAALKQTYEWLGSGVRLYADYFDGADDAAIVARLLGPRWAAPEGQEITLGGLTYHVERAAWKQPHIGPYADTDWKAEFIAAHPDMTRCYYSHDGERVYFLGQPLADRDGKPMDIDPASFRWLGGRWLADARHVYGQGQLGGARPRYYWYIVDDADRDTFTPLNFRYARDARRAYYITGKSIRSTHPESFEVVPEVRLNFRDISQDPLVDTSVFARDRDHVYFYGTRLRGADPATFRVLGNGYSRDAQRVWFHDAKRLIEGADAATFRVPVPGEPHPGIRSCATDRLRSYVDGLPQPAEKVLDGWRPFFEFHADLSDWWWHREAARRG</sequence>
<name>A0A261SJH9_9BORD</name>
<dbReference type="OrthoDB" id="6046429at2"/>
<evidence type="ECO:0008006" key="3">
    <source>
        <dbReference type="Google" id="ProtNLM"/>
    </source>
</evidence>
<organism evidence="1 2">
    <name type="scientific">Bordetella genomosp. 10</name>
    <dbReference type="NCBI Taxonomy" id="1416804"/>
    <lineage>
        <taxon>Bacteria</taxon>
        <taxon>Pseudomonadati</taxon>
        <taxon>Pseudomonadota</taxon>
        <taxon>Betaproteobacteria</taxon>
        <taxon>Burkholderiales</taxon>
        <taxon>Alcaligenaceae</taxon>
        <taxon>Bordetella</taxon>
    </lineage>
</organism>
<keyword evidence="2" id="KW-1185">Reference proteome</keyword>
<dbReference type="AlphaFoldDB" id="A0A261SJH9"/>
<dbReference type="EMBL" id="NEVM01000001">
    <property type="protein sequence ID" value="OZI37564.1"/>
    <property type="molecule type" value="Genomic_DNA"/>
</dbReference>
<accession>A0A261SJH9</accession>
<evidence type="ECO:0000313" key="1">
    <source>
        <dbReference type="EMBL" id="OZI37564.1"/>
    </source>
</evidence>
<dbReference type="RefSeq" id="WP_094851665.1">
    <property type="nucleotide sequence ID" value="NZ_NEVM01000001.1"/>
</dbReference>
<dbReference type="Proteomes" id="UP000216020">
    <property type="component" value="Unassembled WGS sequence"/>
</dbReference>
<evidence type="ECO:0000313" key="2">
    <source>
        <dbReference type="Proteomes" id="UP000216020"/>
    </source>
</evidence>
<gene>
    <name evidence="1" type="ORF">CAL29_03935</name>
</gene>
<protein>
    <recommendedName>
        <fullName evidence="3">DKNYY family protein</fullName>
    </recommendedName>
</protein>
<proteinExistence type="predicted"/>
<comment type="caution">
    <text evidence="1">The sequence shown here is derived from an EMBL/GenBank/DDBJ whole genome shotgun (WGS) entry which is preliminary data.</text>
</comment>